<keyword evidence="5" id="KW-1185">Reference proteome</keyword>
<dbReference type="InterPro" id="IPR035986">
    <property type="entry name" value="PKD_dom_sf"/>
</dbReference>
<dbReference type="PANTHER" id="PTHR10877:SF150">
    <property type="entry name" value="REJ DOMAIN-CONTAINING PROTEIN"/>
    <property type="match status" value="1"/>
</dbReference>
<comment type="caution">
    <text evidence="4">The sequence shown here is derived from an EMBL/GenBank/DDBJ whole genome shotgun (WGS) entry which is preliminary data.</text>
</comment>
<evidence type="ECO:0000313" key="5">
    <source>
        <dbReference type="Proteomes" id="UP001208570"/>
    </source>
</evidence>
<organism evidence="4 5">
    <name type="scientific">Paralvinella palmiformis</name>
    <dbReference type="NCBI Taxonomy" id="53620"/>
    <lineage>
        <taxon>Eukaryota</taxon>
        <taxon>Metazoa</taxon>
        <taxon>Spiralia</taxon>
        <taxon>Lophotrochozoa</taxon>
        <taxon>Annelida</taxon>
        <taxon>Polychaeta</taxon>
        <taxon>Sedentaria</taxon>
        <taxon>Canalipalpata</taxon>
        <taxon>Terebellida</taxon>
        <taxon>Terebelliformia</taxon>
        <taxon>Alvinellidae</taxon>
        <taxon>Paralvinella</taxon>
    </lineage>
</organism>
<protein>
    <recommendedName>
        <fullName evidence="3">PLAT domain-containing protein</fullName>
    </recommendedName>
</protein>
<feature type="transmembrane region" description="Helical" evidence="2">
    <location>
        <begin position="1165"/>
        <end position="1185"/>
    </location>
</feature>
<evidence type="ECO:0000256" key="2">
    <source>
        <dbReference type="SAM" id="Phobius"/>
    </source>
</evidence>
<feature type="transmembrane region" description="Helical" evidence="2">
    <location>
        <begin position="1010"/>
        <end position="1031"/>
    </location>
</feature>
<proteinExistence type="predicted"/>
<dbReference type="Pfam" id="PF01477">
    <property type="entry name" value="PLAT"/>
    <property type="match status" value="1"/>
</dbReference>
<keyword evidence="2" id="KW-1133">Transmembrane helix</keyword>
<reference evidence="4" key="1">
    <citation type="journal article" date="2023" name="Mol. Biol. Evol.">
        <title>Third-Generation Sequencing Reveals the Adaptive Role of the Epigenome in Three Deep-Sea Polychaetes.</title>
        <authorList>
            <person name="Perez M."/>
            <person name="Aroh O."/>
            <person name="Sun Y."/>
            <person name="Lan Y."/>
            <person name="Juniper S.K."/>
            <person name="Young C.R."/>
            <person name="Angers B."/>
            <person name="Qian P.Y."/>
        </authorList>
    </citation>
    <scope>NUCLEOTIDE SEQUENCE</scope>
    <source>
        <strain evidence="4">P08H-3</strain>
    </source>
</reference>
<dbReference type="Proteomes" id="UP001208570">
    <property type="component" value="Unassembled WGS sequence"/>
</dbReference>
<feature type="transmembrane region" description="Helical" evidence="2">
    <location>
        <begin position="1127"/>
        <end position="1153"/>
    </location>
</feature>
<evidence type="ECO:0000259" key="3">
    <source>
        <dbReference type="PROSITE" id="PS50095"/>
    </source>
</evidence>
<dbReference type="GO" id="GO:0050982">
    <property type="term" value="P:detection of mechanical stimulus"/>
    <property type="evidence" value="ECO:0007669"/>
    <property type="project" value="TreeGrafter"/>
</dbReference>
<dbReference type="PANTHER" id="PTHR10877">
    <property type="entry name" value="POLYCYSTIN FAMILY MEMBER"/>
    <property type="match status" value="1"/>
</dbReference>
<gene>
    <name evidence="4" type="ORF">LSH36_26g04023</name>
</gene>
<dbReference type="InterPro" id="IPR036392">
    <property type="entry name" value="PLAT/LH2_dom_sf"/>
</dbReference>
<dbReference type="SUPFAM" id="SSF49723">
    <property type="entry name" value="Lipase/lipooxygenase domain (PLAT/LH2 domain)"/>
    <property type="match status" value="1"/>
</dbReference>
<dbReference type="Pfam" id="PF02010">
    <property type="entry name" value="REJ"/>
    <property type="match status" value="1"/>
</dbReference>
<dbReference type="FunFam" id="2.60.60.20:FF:000022">
    <property type="entry name" value="Uncharacterized protein"/>
    <property type="match status" value="1"/>
</dbReference>
<name>A0AAD9KAF6_9ANNE</name>
<dbReference type="SMART" id="SM00308">
    <property type="entry name" value="LH2"/>
    <property type="match status" value="1"/>
</dbReference>
<dbReference type="PRINTS" id="PR00500">
    <property type="entry name" value="POLYCYSTIN1"/>
</dbReference>
<dbReference type="CDD" id="cd00146">
    <property type="entry name" value="PKD"/>
    <property type="match status" value="1"/>
</dbReference>
<keyword evidence="2" id="KW-0812">Transmembrane</keyword>
<dbReference type="InterPro" id="IPR001024">
    <property type="entry name" value="PLAT/LH2_dom"/>
</dbReference>
<feature type="transmembrane region" description="Helical" evidence="2">
    <location>
        <begin position="965"/>
        <end position="986"/>
    </location>
</feature>
<dbReference type="SUPFAM" id="SSF49299">
    <property type="entry name" value="PKD domain"/>
    <property type="match status" value="1"/>
</dbReference>
<dbReference type="GO" id="GO:0016020">
    <property type="term" value="C:membrane"/>
    <property type="evidence" value="ECO:0007669"/>
    <property type="project" value="InterPro"/>
</dbReference>
<dbReference type="InterPro" id="IPR051223">
    <property type="entry name" value="Polycystin"/>
</dbReference>
<comment type="caution">
    <text evidence="1">Lacks conserved residue(s) required for the propagation of feature annotation.</text>
</comment>
<dbReference type="InterPro" id="IPR000434">
    <property type="entry name" value="PC1"/>
</dbReference>
<accession>A0AAD9KAF6</accession>
<dbReference type="GO" id="GO:0005262">
    <property type="term" value="F:calcium channel activity"/>
    <property type="evidence" value="ECO:0007669"/>
    <property type="project" value="TreeGrafter"/>
</dbReference>
<evidence type="ECO:0000256" key="1">
    <source>
        <dbReference type="PROSITE-ProRule" id="PRU00152"/>
    </source>
</evidence>
<dbReference type="EMBL" id="JAODUP010000026">
    <property type="protein sequence ID" value="KAK2167556.1"/>
    <property type="molecule type" value="Genomic_DNA"/>
</dbReference>
<feature type="domain" description="PLAT" evidence="3">
    <location>
        <begin position="803"/>
        <end position="922"/>
    </location>
</feature>
<feature type="transmembrane region" description="Helical" evidence="2">
    <location>
        <begin position="758"/>
        <end position="778"/>
    </location>
</feature>
<sequence>MPDDTVISVQHIFPTSGRYNVEVRVWNDISDDSRTLTVSVLDEEDGCILANVILQSVGSTVGEAVRTKRHDPYLLFGSVNVTCKTPRMIKSSWQIQRFDNDVLGEVVLSSKGSLKLYLPAYTLDDGLFQVTLVVYPEGLEQLSKTVHGFVRVESSPIIARLTGGSERSISSGSSLVLDGSESYDPDVKEFRNRNLMFRWSCWKLGDEPDERWCSGTDPGSVGTIHVDTGAWQKLQTYIIKVEVSGNGKTSRTTQTVEVFGENTKNIAILCLYGCGDSVSLSQRTKLQAVCTSCTNTDQIEYSWTLFQRHNEESSYDQIVDTGSYLMKVGANENYLLLNNSVLIAGQGYRIRVDGGGGGTVVLLQVMPSTLSPSEILSDNLMQQFEMKQDFRSILNFAQSVDSVIYHRVILRAHYYIDWNVCEGFSIYDDEILIVVLCIPDILDSITAMQNASRIQPRCPKPDPITVDVSPEDRAILNAKVKAIASSKCKYSRNEAKSFADNLDRTLNLIKVLILRDMVPGEDAFTFETTDVSYRMEVKASSQLSDVKLSIGKGGFYLPEGFGAYLVKDALSSPLELHSDAAQTTSVGMETRFNAENDYAFSDTAPGNQPTTIGLSFLDKSGSEYNVNQLESSIRFYQPLDSVKTELKNTTVGVLRFTKFNVSSGPLFVEITRLSDDVTCVLHFSFHGEPDETINDLKENLEFSRLNSAKIVSEKSTSTETICLSNHLTLFSSDWIVPPNTIDFSTVFDDGAEKLVENIHIFITIILVLVIYFLLVIVLRRMDKKDIFKWGVVPLSDNTPEDGYHYQMTVHTGMRKNAGTESTVFFMLGGEQGDTEVRKLEDTLKRRLSRGSVNNYLLGVPEPLGSLMYIRVWHDNSGHGSNASWYLDRIMIRDIQTNEMCAFLADRWLAVDKENGDLECLFPAASEDDLVKFQYLFSSTTRQDLSDGHLWFSLISRPTRSNFTRVQRLSCCLALLFSTMIANAMWYKTEENVENVQVVHLGPLTFTPQQLFISLASSLVSVPVSLLVVTLFRKSRPKLGERRKTFHYVSEGTSRATSVSSSTSQKMSKAVKDKASYLGEELDKMLGILAESEKPVGSRIETTESSLQVDNDGKTVVKKKKRDRAFVLPWWCTYVAWLLVFLTVAVSGTFTILYSFQWGREKSSKWLTAFLLSFVIGLAMFIALIVKKPKQEVCPEEVGGIVGEFIDAETKEMDLSHRVKRTALTYDSKDPNSYRSKDEISKLFVRGKLEKVKTLSDFWLWSNKTLIPGLYADHWYNGNEAHWTLCYFTDDLTYFRIGSPRLRLQRVKKGMRMMFRCCILIYVKTV</sequence>
<dbReference type="PROSITE" id="PS50095">
    <property type="entry name" value="PLAT"/>
    <property type="match status" value="1"/>
</dbReference>
<dbReference type="InterPro" id="IPR002859">
    <property type="entry name" value="PKD/REJ-like"/>
</dbReference>
<keyword evidence="2" id="KW-0472">Membrane</keyword>
<dbReference type="Gene3D" id="2.60.60.20">
    <property type="entry name" value="PLAT/LH2 domain"/>
    <property type="match status" value="1"/>
</dbReference>
<evidence type="ECO:0000313" key="4">
    <source>
        <dbReference type="EMBL" id="KAK2167556.1"/>
    </source>
</evidence>